<feature type="domain" description="ABC transporter" evidence="5">
    <location>
        <begin position="316"/>
        <end position="514"/>
    </location>
</feature>
<evidence type="ECO:0000259" key="5">
    <source>
        <dbReference type="PROSITE" id="PS50893"/>
    </source>
</evidence>
<sequence>MLQINHLTIICRSDLRSLVTDFSLTLNKGDVCALIGEEGNGKSTLLKWMYDPSLVKDYADVSGSFSCSLKKGYLTQIREHDPGTVYEYLCEEPLFCYAASDEIASVASSVNLPVEMFYSDQMMDSLSGGESIKIRMSRLLFSKAQLLLLDEPSNDLDLETLNWLQKFLVSCPDRIIVYVSHDEVLLRHTANKIVHMELLKAKQTARITVAGCGYEDYLQQRALNLHHQDALAVSDQKNYTKKMEKYQRVRQQVEHDLRNVSRQDPHTGQLLKKKMHSIKAQGKRLDQEKENMHQKVETEEAILFCFPADTAIPNGRMVLDLHLPQLCIDGHVLAQDISLTVRGPAHLAIIGRNGCGKTTLMKEIYSQLKADHSLRIGWMPQNYDEILNEDDTAISFLCPSGKKEEVTHARQMLGAMRYTSEEMERPIRTLSGGQKGKILLLKMQLEHDNVLLLDEPTRNFSPLSAPVIASTVASFPGTVIMVSHDRSFLAKTASQLFKLDLHGLHPCDLAVLADSDD</sequence>
<dbReference type="InterPro" id="IPR027417">
    <property type="entry name" value="P-loop_NTPase"/>
</dbReference>
<dbReference type="InterPro" id="IPR050611">
    <property type="entry name" value="ABCF"/>
</dbReference>
<dbReference type="GO" id="GO:0005524">
    <property type="term" value="F:ATP binding"/>
    <property type="evidence" value="ECO:0007669"/>
    <property type="project" value="UniProtKB-KW"/>
</dbReference>
<evidence type="ECO:0000256" key="2">
    <source>
        <dbReference type="ARBA" id="ARBA00022741"/>
    </source>
</evidence>
<feature type="coiled-coil region" evidence="4">
    <location>
        <begin position="236"/>
        <end position="263"/>
    </location>
</feature>
<name>A0AB35U451_9FIRM</name>
<proteinExistence type="predicted"/>
<dbReference type="SMART" id="SM00382">
    <property type="entry name" value="AAA"/>
    <property type="match status" value="2"/>
</dbReference>
<dbReference type="SUPFAM" id="SSF52540">
    <property type="entry name" value="P-loop containing nucleoside triphosphate hydrolases"/>
    <property type="match status" value="2"/>
</dbReference>
<evidence type="ECO:0000256" key="4">
    <source>
        <dbReference type="SAM" id="Coils"/>
    </source>
</evidence>
<gene>
    <name evidence="6" type="ORF">MOZ60_07145</name>
</gene>
<accession>A0AB35U451</accession>
<dbReference type="PROSITE" id="PS50893">
    <property type="entry name" value="ABC_TRANSPORTER_2"/>
    <property type="match status" value="2"/>
</dbReference>
<dbReference type="PANTHER" id="PTHR19211">
    <property type="entry name" value="ATP-BINDING TRANSPORT PROTEIN-RELATED"/>
    <property type="match status" value="1"/>
</dbReference>
<evidence type="ECO:0000256" key="3">
    <source>
        <dbReference type="ARBA" id="ARBA00022840"/>
    </source>
</evidence>
<dbReference type="InterPro" id="IPR003439">
    <property type="entry name" value="ABC_transporter-like_ATP-bd"/>
</dbReference>
<keyword evidence="3 6" id="KW-0067">ATP-binding</keyword>
<dbReference type="PANTHER" id="PTHR19211:SF14">
    <property type="entry name" value="ATP-BINDING CASSETTE SUB-FAMILY F MEMBER 1"/>
    <property type="match status" value="1"/>
</dbReference>
<dbReference type="AlphaFoldDB" id="A0AB35U451"/>
<evidence type="ECO:0000313" key="6">
    <source>
        <dbReference type="EMBL" id="MDX8419868.1"/>
    </source>
</evidence>
<evidence type="ECO:0000313" key="7">
    <source>
        <dbReference type="Proteomes" id="UP001286174"/>
    </source>
</evidence>
<reference evidence="6 7" key="1">
    <citation type="submission" date="2022-03" db="EMBL/GenBank/DDBJ databases">
        <title>Novel taxa within the pig intestine.</title>
        <authorList>
            <person name="Wylensek D."/>
            <person name="Bishof K."/>
            <person name="Afrizal A."/>
            <person name="Clavel T."/>
        </authorList>
    </citation>
    <scope>NUCLEOTIDE SEQUENCE [LARGE SCALE GENOMIC DNA]</scope>
    <source>
        <strain evidence="6 7">CLA-KB-P133</strain>
    </source>
</reference>
<dbReference type="EMBL" id="JALBUR010000016">
    <property type="protein sequence ID" value="MDX8419868.1"/>
    <property type="molecule type" value="Genomic_DNA"/>
</dbReference>
<comment type="caution">
    <text evidence="6">The sequence shown here is derived from an EMBL/GenBank/DDBJ whole genome shotgun (WGS) entry which is preliminary data.</text>
</comment>
<dbReference type="RefSeq" id="WP_370596141.1">
    <property type="nucleotide sequence ID" value="NZ_JALBUR010000016.1"/>
</dbReference>
<evidence type="ECO:0000256" key="1">
    <source>
        <dbReference type="ARBA" id="ARBA00022737"/>
    </source>
</evidence>
<dbReference type="Pfam" id="PF00005">
    <property type="entry name" value="ABC_tran"/>
    <property type="match status" value="2"/>
</dbReference>
<keyword evidence="4" id="KW-0175">Coiled coil</keyword>
<dbReference type="InterPro" id="IPR003593">
    <property type="entry name" value="AAA+_ATPase"/>
</dbReference>
<dbReference type="GO" id="GO:0016887">
    <property type="term" value="F:ATP hydrolysis activity"/>
    <property type="evidence" value="ECO:0007669"/>
    <property type="project" value="InterPro"/>
</dbReference>
<keyword evidence="7" id="KW-1185">Reference proteome</keyword>
<keyword evidence="1" id="KW-0677">Repeat</keyword>
<feature type="domain" description="ABC transporter" evidence="5">
    <location>
        <begin position="2"/>
        <end position="223"/>
    </location>
</feature>
<dbReference type="Gene3D" id="3.40.50.300">
    <property type="entry name" value="P-loop containing nucleotide triphosphate hydrolases"/>
    <property type="match status" value="2"/>
</dbReference>
<keyword evidence="2" id="KW-0547">Nucleotide-binding</keyword>
<dbReference type="Proteomes" id="UP001286174">
    <property type="component" value="Unassembled WGS sequence"/>
</dbReference>
<organism evidence="6 7">
    <name type="scientific">Grylomicrobium aquisgranensis</name>
    <dbReference type="NCBI Taxonomy" id="2926318"/>
    <lineage>
        <taxon>Bacteria</taxon>
        <taxon>Bacillati</taxon>
        <taxon>Bacillota</taxon>
        <taxon>Erysipelotrichia</taxon>
        <taxon>Erysipelotrichales</taxon>
        <taxon>Erysipelotrichaceae</taxon>
        <taxon>Grylomicrobium</taxon>
    </lineage>
</organism>
<protein>
    <submittedName>
        <fullName evidence="6">ATP-binding cassette domain-containing protein</fullName>
    </submittedName>
</protein>